<evidence type="ECO:0000313" key="2">
    <source>
        <dbReference type="EMBL" id="QND72238.1"/>
    </source>
</evidence>
<accession>A0A7G6TZQ6</accession>
<dbReference type="EMBL" id="CP050292">
    <property type="protein sequence ID" value="QND72238.1"/>
    <property type="molecule type" value="Genomic_DNA"/>
</dbReference>
<dbReference type="Proteomes" id="UP000515291">
    <property type="component" value="Chromosome"/>
</dbReference>
<keyword evidence="1" id="KW-0472">Membrane</keyword>
<name>A0A7G6TZQ6_9BRAD</name>
<evidence type="ECO:0000256" key="1">
    <source>
        <dbReference type="SAM" id="Phobius"/>
    </source>
</evidence>
<keyword evidence="1" id="KW-1133">Transmembrane helix</keyword>
<protein>
    <submittedName>
        <fullName evidence="2">Uncharacterized protein</fullName>
    </submittedName>
</protein>
<proteinExistence type="predicted"/>
<gene>
    <name evidence="2" type="ORF">HB776_14135</name>
</gene>
<dbReference type="RefSeq" id="WP_184518681.1">
    <property type="nucleotide sequence ID" value="NZ_CP050292.1"/>
</dbReference>
<dbReference type="KEGG" id="trb:HB776_14135"/>
<evidence type="ECO:0000313" key="3">
    <source>
        <dbReference type="Proteomes" id="UP000515291"/>
    </source>
</evidence>
<reference evidence="3" key="1">
    <citation type="journal article" date="2020" name="Mol. Plant Microbe">
        <title>Rhizobial microsymbionts of the narrowly endemic Oxytropis species growing in Kamchatka are characterized by significant genetic diversity and possess a set of genes that are associated with T3SS and T6SS secretion systems and can affect the development of symbiosis.</title>
        <authorList>
            <person name="Safronova V."/>
            <person name="Guro P."/>
            <person name="Sazanova A."/>
            <person name="Kuznetsova I."/>
            <person name="Belimov A."/>
            <person name="Yakubov V."/>
            <person name="Chirak E."/>
            <person name="Afonin A."/>
            <person name="Gogolev Y."/>
            <person name="Andronov E."/>
            <person name="Tikhonovich I."/>
        </authorList>
    </citation>
    <scope>NUCLEOTIDE SEQUENCE [LARGE SCALE GENOMIC DNA]</scope>
    <source>
        <strain evidence="3">581</strain>
    </source>
</reference>
<sequence length="99" mass="10724">MNRNQRMVVATALCVIATVLAFTFLVWSHGHISNAAKFVVFYTNTDPSYPGLVNYWGIYIRHGLAGYLLGLIVPICLLAVAAFVALGRPSSGDLGTLPR</sequence>
<dbReference type="AlphaFoldDB" id="A0A7G6TZQ6"/>
<feature type="transmembrane region" description="Helical" evidence="1">
    <location>
        <begin position="59"/>
        <end position="86"/>
    </location>
</feature>
<keyword evidence="1" id="KW-0812">Transmembrane</keyword>
<organism evidence="2 3">
    <name type="scientific">Tardiphaga robiniae</name>
    <dbReference type="NCBI Taxonomy" id="943830"/>
    <lineage>
        <taxon>Bacteria</taxon>
        <taxon>Pseudomonadati</taxon>
        <taxon>Pseudomonadota</taxon>
        <taxon>Alphaproteobacteria</taxon>
        <taxon>Hyphomicrobiales</taxon>
        <taxon>Nitrobacteraceae</taxon>
        <taxon>Tardiphaga</taxon>
    </lineage>
</organism>